<evidence type="ECO:0000256" key="1">
    <source>
        <dbReference type="SAM" id="MobiDB-lite"/>
    </source>
</evidence>
<keyword evidence="4" id="KW-1185">Reference proteome</keyword>
<name>A0ABR0RIF9_9EURO</name>
<dbReference type="GeneID" id="90000271"/>
<dbReference type="RefSeq" id="XP_064728498.1">
    <property type="nucleotide sequence ID" value="XM_064875233.1"/>
</dbReference>
<comment type="caution">
    <text evidence="3">The sequence shown here is derived from an EMBL/GenBank/DDBJ whole genome shotgun (WGS) entry which is preliminary data.</text>
</comment>
<protein>
    <recommendedName>
        <fullName evidence="2">RNase H type-1 domain-containing protein</fullName>
    </recommendedName>
</protein>
<feature type="compositionally biased region" description="Basic and acidic residues" evidence="1">
    <location>
        <begin position="400"/>
        <end position="410"/>
    </location>
</feature>
<dbReference type="InterPro" id="IPR002156">
    <property type="entry name" value="RNaseH_domain"/>
</dbReference>
<dbReference type="InterPro" id="IPR036397">
    <property type="entry name" value="RNaseH_sf"/>
</dbReference>
<dbReference type="PROSITE" id="PS50879">
    <property type="entry name" value="RNASE_H_1"/>
    <property type="match status" value="1"/>
</dbReference>
<organism evidence="3 4">
    <name type="scientific">Knufia obscura</name>
    <dbReference type="NCBI Taxonomy" id="1635080"/>
    <lineage>
        <taxon>Eukaryota</taxon>
        <taxon>Fungi</taxon>
        <taxon>Dikarya</taxon>
        <taxon>Ascomycota</taxon>
        <taxon>Pezizomycotina</taxon>
        <taxon>Eurotiomycetes</taxon>
        <taxon>Chaetothyriomycetidae</taxon>
        <taxon>Chaetothyriales</taxon>
        <taxon>Trichomeriaceae</taxon>
        <taxon>Knufia</taxon>
    </lineage>
</organism>
<proteinExistence type="predicted"/>
<feature type="compositionally biased region" description="Basic and acidic residues" evidence="1">
    <location>
        <begin position="435"/>
        <end position="471"/>
    </location>
</feature>
<dbReference type="SUPFAM" id="SSF53098">
    <property type="entry name" value="Ribonuclease H-like"/>
    <property type="match status" value="1"/>
</dbReference>
<dbReference type="InterPro" id="IPR012337">
    <property type="entry name" value="RNaseH-like_sf"/>
</dbReference>
<reference evidence="3 4" key="1">
    <citation type="journal article" date="2023" name="Res Sq">
        <title>Genomic and morphological characterization of Knufia obscura isolated from the Mars 2020 spacecraft assembly facility.</title>
        <authorList>
            <person name="Chander A.M."/>
            <person name="Teixeira M.M."/>
            <person name="Singh N.K."/>
            <person name="Williams M.P."/>
            <person name="Parker C.W."/>
            <person name="Leo P."/>
            <person name="Stajich J.E."/>
            <person name="Torok T."/>
            <person name="Tighe S."/>
            <person name="Mason C.E."/>
            <person name="Venkateswaran K."/>
        </authorList>
    </citation>
    <scope>NUCLEOTIDE SEQUENCE [LARGE SCALE GENOMIC DNA]</scope>
    <source>
        <strain evidence="3 4">CCFEE 5817</strain>
    </source>
</reference>
<sequence>MDSSLSGRNRDKELLLALPQNYGGDPLKPFGNLLTQHCGGKFVLQGGVRDPNQIAVDAWWEVKSSNQATVFTDWSTQDTGQGIAFIVRENTVESAWREHYWRTPCGFIKDNNWMELLAITAAIEYFHQTCKTAVLQGKKPMTSITIFSDSNTALLFIKNFHRFDLTQRNKCPLWEAIAVTRHGIGQMVQMGVAVELRLCNGHVHTPGNDAADSACKRAIGDDTSNLTISSNGQIRLPLIDRPLCTPAAVDVAAKDQKGKGTANTVGQKQPKLGKKEPKKARKAAKAQEGQNVQNNTRIRTPGAQPAGIEKPEHKTKPTKSQQRKHAVQIEKAIAQQDKQYKETQSEDTMSEGKQLEHEAEDSPLSEEQAEKGNPETKAQQPKQEQHLSRGQRRRRARARANQDKQHEETQSKGTAPEGKQYEETQSDETMPNCNQHEEAHPVEITSEGKHEETQSKSTTSEEQHSDNHVDDPQLWMGQMETRRMETKRTVQNLMGSFCLLTSESRSQMAAVLA</sequence>
<dbReference type="Pfam" id="PF00075">
    <property type="entry name" value="RNase_H"/>
    <property type="match status" value="1"/>
</dbReference>
<evidence type="ECO:0000313" key="4">
    <source>
        <dbReference type="Proteomes" id="UP001334248"/>
    </source>
</evidence>
<accession>A0ABR0RIF9</accession>
<feature type="compositionally biased region" description="Basic residues" evidence="1">
    <location>
        <begin position="389"/>
        <end position="398"/>
    </location>
</feature>
<feature type="region of interest" description="Disordered" evidence="1">
    <location>
        <begin position="255"/>
        <end position="474"/>
    </location>
</feature>
<dbReference type="Proteomes" id="UP001334248">
    <property type="component" value="Unassembled WGS sequence"/>
</dbReference>
<feature type="domain" description="RNase H type-1" evidence="2">
    <location>
        <begin position="64"/>
        <end position="220"/>
    </location>
</feature>
<gene>
    <name evidence="3" type="ORF">PMZ80_006822</name>
</gene>
<dbReference type="Gene3D" id="3.30.420.10">
    <property type="entry name" value="Ribonuclease H-like superfamily/Ribonuclease H"/>
    <property type="match status" value="1"/>
</dbReference>
<dbReference type="EMBL" id="JAVHJV010000008">
    <property type="protein sequence ID" value="KAK5940408.1"/>
    <property type="molecule type" value="Genomic_DNA"/>
</dbReference>
<evidence type="ECO:0000313" key="3">
    <source>
        <dbReference type="EMBL" id="KAK5940408.1"/>
    </source>
</evidence>
<evidence type="ECO:0000259" key="2">
    <source>
        <dbReference type="PROSITE" id="PS50879"/>
    </source>
</evidence>